<comment type="caution">
    <text evidence="12">The sequence shown here is derived from an EMBL/GenBank/DDBJ whole genome shotgun (WGS) entry which is preliminary data.</text>
</comment>
<evidence type="ECO:0000256" key="11">
    <source>
        <dbReference type="SAM" id="Coils"/>
    </source>
</evidence>
<accession>A0ABV0PMN3</accession>
<comment type="similarity">
    <text evidence="2">Belongs to the POC5 family.</text>
</comment>
<evidence type="ECO:0000256" key="6">
    <source>
        <dbReference type="ARBA" id="ARBA00023054"/>
    </source>
</evidence>
<dbReference type="InterPro" id="IPR033351">
    <property type="entry name" value="POC5"/>
</dbReference>
<keyword evidence="6 11" id="KW-0175">Coiled coil</keyword>
<feature type="non-terminal residue" evidence="12">
    <location>
        <position position="1"/>
    </location>
</feature>
<organism evidence="12 13">
    <name type="scientific">Goodea atripinnis</name>
    <dbReference type="NCBI Taxonomy" id="208336"/>
    <lineage>
        <taxon>Eukaryota</taxon>
        <taxon>Metazoa</taxon>
        <taxon>Chordata</taxon>
        <taxon>Craniata</taxon>
        <taxon>Vertebrata</taxon>
        <taxon>Euteleostomi</taxon>
        <taxon>Actinopterygii</taxon>
        <taxon>Neopterygii</taxon>
        <taxon>Teleostei</taxon>
        <taxon>Neoteleostei</taxon>
        <taxon>Acanthomorphata</taxon>
        <taxon>Ovalentaria</taxon>
        <taxon>Atherinomorphae</taxon>
        <taxon>Cyprinodontiformes</taxon>
        <taxon>Goodeidae</taxon>
        <taxon>Goodea</taxon>
    </lineage>
</organism>
<reference evidence="12 13" key="1">
    <citation type="submission" date="2021-06" db="EMBL/GenBank/DDBJ databases">
        <authorList>
            <person name="Palmer J.M."/>
        </authorList>
    </citation>
    <scope>NUCLEOTIDE SEQUENCE [LARGE SCALE GENOMIC DNA]</scope>
    <source>
        <strain evidence="12 13">GA_2019</strain>
        <tissue evidence="12">Muscle</tissue>
    </source>
</reference>
<protein>
    <recommendedName>
        <fullName evidence="3">Centrosomal protein POC5</fullName>
    </recommendedName>
    <alternativeName>
        <fullName evidence="9">Protein of centriole 5</fullName>
    </alternativeName>
</protein>
<keyword evidence="5" id="KW-0677">Repeat</keyword>
<dbReference type="PANTHER" id="PTHR28618">
    <property type="entry name" value="CENTROSOMAL PROTEIN POC5"/>
    <property type="match status" value="1"/>
</dbReference>
<evidence type="ECO:0000256" key="7">
    <source>
        <dbReference type="ARBA" id="ARBA00023212"/>
    </source>
</evidence>
<gene>
    <name evidence="12" type="ORF">GOODEAATRI_010726</name>
</gene>
<evidence type="ECO:0000256" key="8">
    <source>
        <dbReference type="ARBA" id="ARBA00023306"/>
    </source>
</evidence>
<proteinExistence type="inferred from homology"/>
<evidence type="ECO:0000256" key="1">
    <source>
        <dbReference type="ARBA" id="ARBA00004114"/>
    </source>
</evidence>
<evidence type="ECO:0000256" key="4">
    <source>
        <dbReference type="ARBA" id="ARBA00022490"/>
    </source>
</evidence>
<evidence type="ECO:0000313" key="12">
    <source>
        <dbReference type="EMBL" id="MEQ2184696.1"/>
    </source>
</evidence>
<comment type="function">
    <text evidence="10">Essential for the assembly of the distal half of centrioles, required for centriole elongation. Acts as a negative regulator of centriole elongation.</text>
</comment>
<comment type="subcellular location">
    <subcellularLocation>
        <location evidence="1">Cytoplasm</location>
        <location evidence="1">Cytoskeleton</location>
        <location evidence="1">Microtubule organizing center</location>
        <location evidence="1">Centrosome</location>
        <location evidence="1">Centriole</location>
    </subcellularLocation>
</comment>
<evidence type="ECO:0000256" key="10">
    <source>
        <dbReference type="ARBA" id="ARBA00049959"/>
    </source>
</evidence>
<evidence type="ECO:0000256" key="9">
    <source>
        <dbReference type="ARBA" id="ARBA00031694"/>
    </source>
</evidence>
<evidence type="ECO:0000313" key="13">
    <source>
        <dbReference type="Proteomes" id="UP001476798"/>
    </source>
</evidence>
<dbReference type="PANTHER" id="PTHR28618:SF1">
    <property type="entry name" value="CENTROSOMAL PROTEIN POC5"/>
    <property type="match status" value="1"/>
</dbReference>
<evidence type="ECO:0000256" key="2">
    <source>
        <dbReference type="ARBA" id="ARBA00010411"/>
    </source>
</evidence>
<keyword evidence="4" id="KW-0963">Cytoplasm</keyword>
<dbReference type="Proteomes" id="UP001476798">
    <property type="component" value="Unassembled WGS sequence"/>
</dbReference>
<dbReference type="EMBL" id="JAHRIO010080600">
    <property type="protein sequence ID" value="MEQ2184696.1"/>
    <property type="molecule type" value="Genomic_DNA"/>
</dbReference>
<sequence>AHAVRVARQHHNLQLKKKVWLGWHSLVQKHWKVNVERACRSRAEEVCSRLSSEYEAKLAEAIEKAQAEIRRLHMERERYEESMKKAFMRGVCALNMEALSMFHSTEGRAERLQVHEPRGL</sequence>
<feature type="coiled-coil region" evidence="11">
    <location>
        <begin position="51"/>
        <end position="82"/>
    </location>
</feature>
<evidence type="ECO:0000256" key="3">
    <source>
        <dbReference type="ARBA" id="ARBA00014910"/>
    </source>
</evidence>
<keyword evidence="7" id="KW-0206">Cytoskeleton</keyword>
<keyword evidence="13" id="KW-1185">Reference proteome</keyword>
<evidence type="ECO:0000256" key="5">
    <source>
        <dbReference type="ARBA" id="ARBA00022737"/>
    </source>
</evidence>
<name>A0ABV0PMN3_9TELE</name>
<keyword evidence="8" id="KW-0131">Cell cycle</keyword>